<evidence type="ECO:0000259" key="1">
    <source>
        <dbReference type="PROSITE" id="PS51707"/>
    </source>
</evidence>
<protein>
    <submittedName>
        <fullName evidence="2">Adenylate cyclase</fullName>
    </submittedName>
</protein>
<dbReference type="RefSeq" id="WP_009142437.1">
    <property type="nucleotide sequence ID" value="NZ_GL830946.1"/>
</dbReference>
<dbReference type="InterPro" id="IPR039013">
    <property type="entry name" value="YgiF"/>
</dbReference>
<gene>
    <name evidence="2" type="ORF">HMPREF9444_00210</name>
</gene>
<evidence type="ECO:0000313" key="2">
    <source>
        <dbReference type="EMBL" id="EFY07944.1"/>
    </source>
</evidence>
<dbReference type="AlphaFoldDB" id="E8LHN1"/>
<dbReference type="EMBL" id="AEVO01000008">
    <property type="protein sequence ID" value="EFY07944.1"/>
    <property type="molecule type" value="Genomic_DNA"/>
</dbReference>
<sequence>MNGKEIELKFGVIGVCTNLRKILQSIGKVENEHVDNLTNIYFDTNKRDFYEMQAGLRIRKANEYTEQTLKIRGSNIAGVHVRNEYNVRIDDNAKKPDLSLFPLDAFPDGTDIAQLQKKLRKDCELDFTRHSYDFRYGEALFEVSYDRGGILYEGGKYPINELEVELKEASLSEEELLDAFLNLVKALDEKGVAMTLEPFSKMHKAAVLLRNERNMIRLPDSGPHNVSDFLIGLIIMFEKMIGLLMVKQNPAVLGYISYTLKAINKALKELKRELKMAFPSEQIKPLLKEIKDLRAILMRMYKYMHALEGEFLNVAFAIDEHEIASTVEVLRAKIGKTKLYMLPLRIRVLLNKIAAAYEK</sequence>
<dbReference type="eggNOG" id="COG3025">
    <property type="taxonomic scope" value="Bacteria"/>
</dbReference>
<keyword evidence="3" id="KW-1185">Reference proteome</keyword>
<name>E8LHN1_SUCHY</name>
<feature type="domain" description="CYTH" evidence="1">
    <location>
        <begin position="3"/>
        <end position="209"/>
    </location>
</feature>
<comment type="caution">
    <text evidence="2">The sequence shown here is derived from an EMBL/GenBank/DDBJ whole genome shotgun (WGS) entry which is preliminary data.</text>
</comment>
<dbReference type="GO" id="GO:0046872">
    <property type="term" value="F:metal ion binding"/>
    <property type="evidence" value="ECO:0007669"/>
    <property type="project" value="TreeGrafter"/>
</dbReference>
<reference evidence="2 3" key="1">
    <citation type="submission" date="2011-01" db="EMBL/GenBank/DDBJ databases">
        <authorList>
            <person name="Weinstock G."/>
            <person name="Sodergren E."/>
            <person name="Clifton S."/>
            <person name="Fulton L."/>
            <person name="Fulton B."/>
            <person name="Courtney L."/>
            <person name="Fronick C."/>
            <person name="Harrison M."/>
            <person name="Strong C."/>
            <person name="Farmer C."/>
            <person name="Delahaunty K."/>
            <person name="Markovic C."/>
            <person name="Hall O."/>
            <person name="Minx P."/>
            <person name="Tomlinson C."/>
            <person name="Mitreva M."/>
            <person name="Hou S."/>
            <person name="Chen J."/>
            <person name="Wollam A."/>
            <person name="Pepin K.H."/>
            <person name="Johnson M."/>
            <person name="Bhonagiri V."/>
            <person name="Zhang X."/>
            <person name="Suruliraj S."/>
            <person name="Warren W."/>
            <person name="Chinwalla A."/>
            <person name="Mardis E.R."/>
            <person name="Wilson R.K."/>
        </authorList>
    </citation>
    <scope>NUCLEOTIDE SEQUENCE [LARGE SCALE GENOMIC DNA]</scope>
    <source>
        <strain evidence="3">DSM 22608 / JCM 16073 / KCTC 15190 / YIT 12066</strain>
    </source>
</reference>
<dbReference type="InterPro" id="IPR033469">
    <property type="entry name" value="CYTH-like_dom_sf"/>
</dbReference>
<dbReference type="Gene3D" id="2.40.320.10">
    <property type="entry name" value="Hypothetical Protein Pfu-838710-001"/>
    <property type="match status" value="1"/>
</dbReference>
<dbReference type="OrthoDB" id="3034217at2"/>
<dbReference type="PANTHER" id="PTHR39569:SF1">
    <property type="entry name" value="INORGANIC TRIPHOSPHATASE"/>
    <property type="match status" value="1"/>
</dbReference>
<dbReference type="InterPro" id="IPR023577">
    <property type="entry name" value="CYTH_domain"/>
</dbReference>
<dbReference type="PROSITE" id="PS51707">
    <property type="entry name" value="CYTH"/>
    <property type="match status" value="1"/>
</dbReference>
<accession>E8LHN1</accession>
<dbReference type="SMART" id="SM01118">
    <property type="entry name" value="CYTH"/>
    <property type="match status" value="1"/>
</dbReference>
<proteinExistence type="predicted"/>
<dbReference type="HOGENOM" id="CLU_771443_0_0_6"/>
<dbReference type="PANTHER" id="PTHR39569">
    <property type="entry name" value="INORGANIC TRIPHOSPHATASE"/>
    <property type="match status" value="1"/>
</dbReference>
<dbReference type="Pfam" id="PF01928">
    <property type="entry name" value="CYTH"/>
    <property type="match status" value="1"/>
</dbReference>
<evidence type="ECO:0000313" key="3">
    <source>
        <dbReference type="Proteomes" id="UP000018458"/>
    </source>
</evidence>
<dbReference type="SUPFAM" id="SSF55154">
    <property type="entry name" value="CYTH-like phosphatases"/>
    <property type="match status" value="1"/>
</dbReference>
<dbReference type="GO" id="GO:0050355">
    <property type="term" value="F:inorganic triphosphate phosphatase activity"/>
    <property type="evidence" value="ECO:0007669"/>
    <property type="project" value="InterPro"/>
</dbReference>
<organism evidence="2 3">
    <name type="scientific">Succinatimonas hippei (strain DSM 22608 / JCM 16073 / KCTC 15190 / YIT 12066)</name>
    <dbReference type="NCBI Taxonomy" id="762983"/>
    <lineage>
        <taxon>Bacteria</taxon>
        <taxon>Pseudomonadati</taxon>
        <taxon>Pseudomonadota</taxon>
        <taxon>Gammaproteobacteria</taxon>
        <taxon>Aeromonadales</taxon>
        <taxon>Succinivibrionaceae</taxon>
        <taxon>Succinatimonas</taxon>
    </lineage>
</organism>
<dbReference type="STRING" id="762983.HMPREF9444_00210"/>
<dbReference type="Proteomes" id="UP000018458">
    <property type="component" value="Unassembled WGS sequence"/>
</dbReference>